<feature type="non-terminal residue" evidence="2">
    <location>
        <position position="52"/>
    </location>
</feature>
<reference evidence="2 3" key="1">
    <citation type="journal article" date="2021" name="Nat. Plants">
        <title>The Taxus genome provides insights into paclitaxel biosynthesis.</title>
        <authorList>
            <person name="Xiong X."/>
            <person name="Gou J."/>
            <person name="Liao Q."/>
            <person name="Li Y."/>
            <person name="Zhou Q."/>
            <person name="Bi G."/>
            <person name="Li C."/>
            <person name="Du R."/>
            <person name="Wang X."/>
            <person name="Sun T."/>
            <person name="Guo L."/>
            <person name="Liang H."/>
            <person name="Lu P."/>
            <person name="Wu Y."/>
            <person name="Zhang Z."/>
            <person name="Ro D.K."/>
            <person name="Shang Y."/>
            <person name="Huang S."/>
            <person name="Yan J."/>
        </authorList>
    </citation>
    <scope>NUCLEOTIDE SEQUENCE [LARGE SCALE GENOMIC DNA]</scope>
    <source>
        <strain evidence="2">Ta-2019</strain>
    </source>
</reference>
<feature type="region of interest" description="Disordered" evidence="1">
    <location>
        <begin position="23"/>
        <end position="52"/>
    </location>
</feature>
<sequence>MALWRKIVREGVEVHAEDVEPEYQELPHLGKHDREPSSASCRSGPVENDLGR</sequence>
<name>A0AA38CGF0_TAXCH</name>
<evidence type="ECO:0000313" key="3">
    <source>
        <dbReference type="Proteomes" id="UP000824469"/>
    </source>
</evidence>
<evidence type="ECO:0000256" key="1">
    <source>
        <dbReference type="SAM" id="MobiDB-lite"/>
    </source>
</evidence>
<dbReference type="Proteomes" id="UP000824469">
    <property type="component" value="Unassembled WGS sequence"/>
</dbReference>
<comment type="caution">
    <text evidence="2">The sequence shown here is derived from an EMBL/GenBank/DDBJ whole genome shotgun (WGS) entry which is preliminary data.</text>
</comment>
<keyword evidence="3" id="KW-1185">Reference proteome</keyword>
<protein>
    <submittedName>
        <fullName evidence="2">Uncharacterized protein</fullName>
    </submittedName>
</protein>
<gene>
    <name evidence="2" type="ORF">KI387_031517</name>
</gene>
<dbReference type="AlphaFoldDB" id="A0AA38CGF0"/>
<accession>A0AA38CGF0</accession>
<organism evidence="2 3">
    <name type="scientific">Taxus chinensis</name>
    <name type="common">Chinese yew</name>
    <name type="synonym">Taxus wallichiana var. chinensis</name>
    <dbReference type="NCBI Taxonomy" id="29808"/>
    <lineage>
        <taxon>Eukaryota</taxon>
        <taxon>Viridiplantae</taxon>
        <taxon>Streptophyta</taxon>
        <taxon>Embryophyta</taxon>
        <taxon>Tracheophyta</taxon>
        <taxon>Spermatophyta</taxon>
        <taxon>Pinopsida</taxon>
        <taxon>Pinidae</taxon>
        <taxon>Conifers II</taxon>
        <taxon>Cupressales</taxon>
        <taxon>Taxaceae</taxon>
        <taxon>Taxus</taxon>
    </lineage>
</organism>
<dbReference type="EMBL" id="JAHRHJ020000010">
    <property type="protein sequence ID" value="KAH9299835.1"/>
    <property type="molecule type" value="Genomic_DNA"/>
</dbReference>
<evidence type="ECO:0000313" key="2">
    <source>
        <dbReference type="EMBL" id="KAH9299835.1"/>
    </source>
</evidence>
<proteinExistence type="predicted"/>